<organism evidence="3 4">
    <name type="scientific">Candidatus Kaiserbacteria bacterium RIFCSPLOWO2_02_FULL_55_12</name>
    <dbReference type="NCBI Taxonomy" id="1798522"/>
    <lineage>
        <taxon>Bacteria</taxon>
        <taxon>Candidatus Kaiseribacteriota</taxon>
    </lineage>
</organism>
<dbReference type="PANTHER" id="PTHR34477">
    <property type="entry name" value="UPF0213 PROTEIN YHBQ"/>
    <property type="match status" value="1"/>
</dbReference>
<evidence type="ECO:0000313" key="3">
    <source>
        <dbReference type="EMBL" id="OGG80026.1"/>
    </source>
</evidence>
<dbReference type="Proteomes" id="UP000178919">
    <property type="component" value="Unassembled WGS sequence"/>
</dbReference>
<dbReference type="SMART" id="SM00465">
    <property type="entry name" value="GIYc"/>
    <property type="match status" value="1"/>
</dbReference>
<dbReference type="PROSITE" id="PS50164">
    <property type="entry name" value="GIY_YIG"/>
    <property type="match status" value="1"/>
</dbReference>
<dbReference type="AlphaFoldDB" id="A0A1F6F2D2"/>
<protein>
    <recommendedName>
        <fullName evidence="2">GIY-YIG domain-containing protein</fullName>
    </recommendedName>
</protein>
<dbReference type="InterPro" id="IPR035901">
    <property type="entry name" value="GIY-YIG_endonuc_sf"/>
</dbReference>
<name>A0A1F6F2D2_9BACT</name>
<dbReference type="EMBL" id="MFMJ01000004">
    <property type="protein sequence ID" value="OGG80026.1"/>
    <property type="molecule type" value="Genomic_DNA"/>
</dbReference>
<comment type="caution">
    <text evidence="3">The sequence shown here is derived from an EMBL/GenBank/DDBJ whole genome shotgun (WGS) entry which is preliminary data.</text>
</comment>
<gene>
    <name evidence="3" type="ORF">A3J11_01080</name>
</gene>
<dbReference type="InterPro" id="IPR000305">
    <property type="entry name" value="GIY-YIG_endonuc"/>
</dbReference>
<dbReference type="PANTHER" id="PTHR34477:SF1">
    <property type="entry name" value="UPF0213 PROTEIN YHBQ"/>
    <property type="match status" value="1"/>
</dbReference>
<dbReference type="Pfam" id="PF01541">
    <property type="entry name" value="GIY-YIG"/>
    <property type="match status" value="1"/>
</dbReference>
<dbReference type="InterPro" id="IPR050190">
    <property type="entry name" value="UPF0213_domain"/>
</dbReference>
<evidence type="ECO:0000256" key="1">
    <source>
        <dbReference type="ARBA" id="ARBA00007435"/>
    </source>
</evidence>
<reference evidence="3 4" key="1">
    <citation type="journal article" date="2016" name="Nat. Commun.">
        <title>Thousands of microbial genomes shed light on interconnected biogeochemical processes in an aquifer system.</title>
        <authorList>
            <person name="Anantharaman K."/>
            <person name="Brown C.T."/>
            <person name="Hug L.A."/>
            <person name="Sharon I."/>
            <person name="Castelle C.J."/>
            <person name="Probst A.J."/>
            <person name="Thomas B.C."/>
            <person name="Singh A."/>
            <person name="Wilkins M.J."/>
            <person name="Karaoz U."/>
            <person name="Brodie E.L."/>
            <person name="Williams K.H."/>
            <person name="Hubbard S.S."/>
            <person name="Banfield J.F."/>
        </authorList>
    </citation>
    <scope>NUCLEOTIDE SEQUENCE [LARGE SCALE GENOMIC DNA]</scope>
</reference>
<dbReference type="Gene3D" id="3.40.1440.10">
    <property type="entry name" value="GIY-YIG endonuclease"/>
    <property type="match status" value="1"/>
</dbReference>
<evidence type="ECO:0000313" key="4">
    <source>
        <dbReference type="Proteomes" id="UP000178919"/>
    </source>
</evidence>
<comment type="similarity">
    <text evidence="1">Belongs to the UPF0213 family.</text>
</comment>
<feature type="domain" description="GIY-YIG" evidence="2">
    <location>
        <begin position="1"/>
        <end position="77"/>
    </location>
</feature>
<evidence type="ECO:0000259" key="2">
    <source>
        <dbReference type="PROSITE" id="PS50164"/>
    </source>
</evidence>
<proteinExistence type="inferred from homology"/>
<sequence length="84" mass="9856">MNWHTYIMQAKTGHYYVGISPDPEKRLEKHNSRKGSQMALQQGPFKLVYISPPCQSKSEARKREIQLKGWARKKKEKLIAGEWK</sequence>
<dbReference type="SUPFAM" id="SSF82771">
    <property type="entry name" value="GIY-YIG endonuclease"/>
    <property type="match status" value="1"/>
</dbReference>
<accession>A0A1F6F2D2</accession>